<evidence type="ECO:0000256" key="1">
    <source>
        <dbReference type="SAM" id="MobiDB-lite"/>
    </source>
</evidence>
<organism evidence="2 3">
    <name type="scientific">Pleurodeles waltl</name>
    <name type="common">Iberian ribbed newt</name>
    <dbReference type="NCBI Taxonomy" id="8319"/>
    <lineage>
        <taxon>Eukaryota</taxon>
        <taxon>Metazoa</taxon>
        <taxon>Chordata</taxon>
        <taxon>Craniata</taxon>
        <taxon>Vertebrata</taxon>
        <taxon>Euteleostomi</taxon>
        <taxon>Amphibia</taxon>
        <taxon>Batrachia</taxon>
        <taxon>Caudata</taxon>
        <taxon>Salamandroidea</taxon>
        <taxon>Salamandridae</taxon>
        <taxon>Pleurodelinae</taxon>
        <taxon>Pleurodeles</taxon>
    </lineage>
</organism>
<dbReference type="Proteomes" id="UP001066276">
    <property type="component" value="Chromosome 6"/>
</dbReference>
<name>A0AAV7QH30_PLEWA</name>
<evidence type="ECO:0000313" key="2">
    <source>
        <dbReference type="EMBL" id="KAJ1137593.1"/>
    </source>
</evidence>
<dbReference type="AlphaFoldDB" id="A0AAV7QH30"/>
<comment type="caution">
    <text evidence="2">The sequence shown here is derived from an EMBL/GenBank/DDBJ whole genome shotgun (WGS) entry which is preliminary data.</text>
</comment>
<keyword evidence="3" id="KW-1185">Reference proteome</keyword>
<reference evidence="2" key="1">
    <citation type="journal article" date="2022" name="bioRxiv">
        <title>Sequencing and chromosome-scale assembly of the giantPleurodeles waltlgenome.</title>
        <authorList>
            <person name="Brown T."/>
            <person name="Elewa A."/>
            <person name="Iarovenko S."/>
            <person name="Subramanian E."/>
            <person name="Araus A.J."/>
            <person name="Petzold A."/>
            <person name="Susuki M."/>
            <person name="Suzuki K.-i.T."/>
            <person name="Hayashi T."/>
            <person name="Toyoda A."/>
            <person name="Oliveira C."/>
            <person name="Osipova E."/>
            <person name="Leigh N.D."/>
            <person name="Simon A."/>
            <person name="Yun M.H."/>
        </authorList>
    </citation>
    <scope>NUCLEOTIDE SEQUENCE</scope>
    <source>
        <strain evidence="2">20211129_DDA</strain>
        <tissue evidence="2">Liver</tissue>
    </source>
</reference>
<dbReference type="EMBL" id="JANPWB010000010">
    <property type="protein sequence ID" value="KAJ1137593.1"/>
    <property type="molecule type" value="Genomic_DNA"/>
</dbReference>
<feature type="region of interest" description="Disordered" evidence="1">
    <location>
        <begin position="50"/>
        <end position="105"/>
    </location>
</feature>
<accession>A0AAV7QH30</accession>
<protein>
    <submittedName>
        <fullName evidence="2">Uncharacterized protein</fullName>
    </submittedName>
</protein>
<evidence type="ECO:0000313" key="3">
    <source>
        <dbReference type="Proteomes" id="UP001066276"/>
    </source>
</evidence>
<sequence length="163" mass="17594">MHWRCWGAWRIPGAVLSRVSGGEGRAAEDQEGRVVLNWIAAPWAVKRSSAVHEPGHLRQSGEDQNGSKGEEERRADPKCSEPAEIRLERGSASEDRSRHAEKAQLVGTPTWAGWLTWPSAVTGRQRSGETALEGVGALAGNGGDPRGIAVKLQKLGIPDCWGQ</sequence>
<proteinExistence type="predicted"/>
<feature type="compositionally biased region" description="Basic and acidic residues" evidence="1">
    <location>
        <begin position="68"/>
        <end position="102"/>
    </location>
</feature>
<gene>
    <name evidence="2" type="ORF">NDU88_003991</name>
</gene>